<dbReference type="CDD" id="cd01045">
    <property type="entry name" value="Ferritin_like_AB"/>
    <property type="match status" value="1"/>
</dbReference>
<evidence type="ECO:0000313" key="2">
    <source>
        <dbReference type="EMBL" id="MDZ8119894.1"/>
    </source>
</evidence>
<organism evidence="2 3">
    <name type="scientific">Pontiella agarivorans</name>
    <dbReference type="NCBI Taxonomy" id="3038953"/>
    <lineage>
        <taxon>Bacteria</taxon>
        <taxon>Pseudomonadati</taxon>
        <taxon>Kiritimatiellota</taxon>
        <taxon>Kiritimatiellia</taxon>
        <taxon>Kiritimatiellales</taxon>
        <taxon>Pontiellaceae</taxon>
        <taxon>Pontiella</taxon>
    </lineage>
</organism>
<dbReference type="SUPFAM" id="SSF47240">
    <property type="entry name" value="Ferritin-like"/>
    <property type="match status" value="1"/>
</dbReference>
<name>A0ABU5N0D0_9BACT</name>
<dbReference type="Gene3D" id="1.20.1260.10">
    <property type="match status" value="1"/>
</dbReference>
<evidence type="ECO:0000313" key="3">
    <source>
        <dbReference type="Proteomes" id="UP001290861"/>
    </source>
</evidence>
<reference evidence="2 3" key="1">
    <citation type="journal article" date="2024" name="Appl. Environ. Microbiol.">
        <title>Pontiella agarivorans sp. nov., a novel marine anaerobic bacterium capable of degrading macroalgal polysaccharides and fixing nitrogen.</title>
        <authorList>
            <person name="Liu N."/>
            <person name="Kivenson V."/>
            <person name="Peng X."/>
            <person name="Cui Z."/>
            <person name="Lankiewicz T.S."/>
            <person name="Gosselin K.M."/>
            <person name="English C.J."/>
            <person name="Blair E.M."/>
            <person name="O'Malley M.A."/>
            <person name="Valentine D.L."/>
        </authorList>
    </citation>
    <scope>NUCLEOTIDE SEQUENCE [LARGE SCALE GENOMIC DNA]</scope>
    <source>
        <strain evidence="2 3">NLcol2</strain>
    </source>
</reference>
<keyword evidence="3" id="KW-1185">Reference proteome</keyword>
<dbReference type="EMBL" id="JARVCO010000012">
    <property type="protein sequence ID" value="MDZ8119894.1"/>
    <property type="molecule type" value="Genomic_DNA"/>
</dbReference>
<gene>
    <name evidence="2" type="ORF">P9H32_14790</name>
</gene>
<sequence length="153" mass="17038">MMDTFDTVEAVLDFAVRREQETVEFYENLAGRTDNLQLKKALTAFAGVEKGHKKKLLAAKEAGLAVGEPGGRVVDLKIGDYLVEVDAGPEMSFQDALVVAMKREKAAMELYADMASRISNAELKAMFEKLAREEAGHKLSFETAYEEHFMQDN</sequence>
<dbReference type="PANTHER" id="PTHR33531:SF10">
    <property type="entry name" value="BLR7895 PROTEIN"/>
    <property type="match status" value="1"/>
</dbReference>
<evidence type="ECO:0000259" key="1">
    <source>
        <dbReference type="Pfam" id="PF02915"/>
    </source>
</evidence>
<dbReference type="Pfam" id="PF02915">
    <property type="entry name" value="Rubrerythrin"/>
    <property type="match status" value="1"/>
</dbReference>
<proteinExistence type="predicted"/>
<dbReference type="InterPro" id="IPR003251">
    <property type="entry name" value="Rr_diiron-bd_dom"/>
</dbReference>
<dbReference type="Proteomes" id="UP001290861">
    <property type="component" value="Unassembled WGS sequence"/>
</dbReference>
<dbReference type="InterPro" id="IPR009078">
    <property type="entry name" value="Ferritin-like_SF"/>
</dbReference>
<dbReference type="InterPro" id="IPR012347">
    <property type="entry name" value="Ferritin-like"/>
</dbReference>
<comment type="caution">
    <text evidence="2">The sequence shown here is derived from an EMBL/GenBank/DDBJ whole genome shotgun (WGS) entry which is preliminary data.</text>
</comment>
<protein>
    <submittedName>
        <fullName evidence="2">Ferritin family protein</fullName>
    </submittedName>
</protein>
<dbReference type="PANTHER" id="PTHR33531">
    <property type="entry name" value="RUBRERYTHRIN SUBFAMILY"/>
    <property type="match status" value="1"/>
</dbReference>
<feature type="domain" description="Rubrerythrin diiron-binding" evidence="1">
    <location>
        <begin position="95"/>
        <end position="151"/>
    </location>
</feature>
<accession>A0ABU5N0D0</accession>
<dbReference type="RefSeq" id="WP_322609676.1">
    <property type="nucleotide sequence ID" value="NZ_JARVCO010000012.1"/>
</dbReference>